<dbReference type="PIRSF" id="PIRSF026326">
    <property type="entry name" value="InaA"/>
    <property type="match status" value="1"/>
</dbReference>
<keyword evidence="1" id="KW-0808">Transferase</keyword>
<evidence type="ECO:0000313" key="2">
    <source>
        <dbReference type="Proteomes" id="UP001476583"/>
    </source>
</evidence>
<gene>
    <name evidence="1" type="ORF">WG219_09780</name>
</gene>
<keyword evidence="1" id="KW-0418">Kinase</keyword>
<accession>A0ABZ2RLR6</accession>
<dbReference type="SUPFAM" id="SSF56112">
    <property type="entry name" value="Protein kinase-like (PK-like)"/>
    <property type="match status" value="1"/>
</dbReference>
<reference evidence="1 2" key="1">
    <citation type="submission" date="2024-03" db="EMBL/GenBank/DDBJ databases">
        <title>Complete genome of BD2.</title>
        <authorList>
            <person name="Cao G."/>
        </authorList>
    </citation>
    <scope>NUCLEOTIDE SEQUENCE [LARGE SCALE GENOMIC DNA]</scope>
    <source>
        <strain evidence="1 2">BD2</strain>
    </source>
</reference>
<dbReference type="InterPro" id="IPR011009">
    <property type="entry name" value="Kinase-like_dom_sf"/>
</dbReference>
<dbReference type="Proteomes" id="UP001476583">
    <property type="component" value="Chromosome"/>
</dbReference>
<evidence type="ECO:0000313" key="1">
    <source>
        <dbReference type="EMBL" id="WXL27713.1"/>
    </source>
</evidence>
<sequence>MVQELACQYSSKVGNAEFEKWWAVQGGWVEEPNQRRGGVSGVQLLHRSEERCLPVYIKKQTGHIYRSLRYPLGRPTILREKEVYETFSTIGVRTPRMIFSEARKYDGEWQALLITESLDGYVNLEQWFSDLHDKELNDLLIKELAITLARMHESGWQHGCCYPKHIFVKASSDVLDNVRIDVALLDLEKSRRRWTVKKAAEKDLNQLIRHRGNIPLAALLILQRLHDEYLMLN</sequence>
<keyword evidence="2" id="KW-1185">Reference proteome</keyword>
<dbReference type="GO" id="GO:0016301">
    <property type="term" value="F:kinase activity"/>
    <property type="evidence" value="ECO:0007669"/>
    <property type="project" value="UniProtKB-KW"/>
</dbReference>
<dbReference type="InterPro" id="IPR027023">
    <property type="entry name" value="Put_LipoPS_kinase_InaA"/>
</dbReference>
<organism evidence="1 2">
    <name type="scientific">Ectopseudomonas mendocina</name>
    <name type="common">Pseudomonas mendocina</name>
    <dbReference type="NCBI Taxonomy" id="300"/>
    <lineage>
        <taxon>Bacteria</taxon>
        <taxon>Pseudomonadati</taxon>
        <taxon>Pseudomonadota</taxon>
        <taxon>Gammaproteobacteria</taxon>
        <taxon>Pseudomonadales</taxon>
        <taxon>Pseudomonadaceae</taxon>
        <taxon>Ectopseudomonas</taxon>
    </lineage>
</organism>
<dbReference type="EMBL" id="CP148074">
    <property type="protein sequence ID" value="WXL27713.1"/>
    <property type="molecule type" value="Genomic_DNA"/>
</dbReference>
<protein>
    <submittedName>
        <fullName evidence="1">Lipopolysaccharide kinase InaA family protein</fullName>
    </submittedName>
</protein>
<dbReference type="Pfam" id="PF06293">
    <property type="entry name" value="Kdo"/>
    <property type="match status" value="1"/>
</dbReference>
<proteinExistence type="predicted"/>
<name>A0ABZ2RLR6_ECTME</name>